<accession>W4HPC9</accession>
<dbReference type="EMBL" id="AQQW01000001">
    <property type="protein sequence ID" value="ETW14283.1"/>
    <property type="molecule type" value="Genomic_DNA"/>
</dbReference>
<dbReference type="Proteomes" id="UP000019063">
    <property type="component" value="Unassembled WGS sequence"/>
</dbReference>
<evidence type="ECO:0000313" key="4">
    <source>
        <dbReference type="Proteomes" id="UP000019063"/>
    </source>
</evidence>
<reference evidence="3 4" key="1">
    <citation type="journal article" date="2014" name="Antonie Van Leeuwenhoek">
        <title>Roseivivax atlanticus sp. nov., isolated from surface seawater of the Atlantic Ocean.</title>
        <authorList>
            <person name="Li G."/>
            <person name="Lai Q."/>
            <person name="Liu X."/>
            <person name="Sun F."/>
            <person name="Shao Z."/>
        </authorList>
    </citation>
    <scope>NUCLEOTIDE SEQUENCE [LARGE SCALE GENOMIC DNA]</scope>
    <source>
        <strain evidence="3 4">22II-s10s</strain>
    </source>
</reference>
<dbReference type="SUPFAM" id="SSF46689">
    <property type="entry name" value="Homeodomain-like"/>
    <property type="match status" value="1"/>
</dbReference>
<name>W4HPC9_9RHOB</name>
<dbReference type="STRING" id="1379903.ATO8_00200"/>
<evidence type="ECO:0000259" key="2">
    <source>
        <dbReference type="Pfam" id="PF00440"/>
    </source>
</evidence>
<dbReference type="InterPro" id="IPR009057">
    <property type="entry name" value="Homeodomain-like_sf"/>
</dbReference>
<dbReference type="AlphaFoldDB" id="W4HPC9"/>
<keyword evidence="4" id="KW-1185">Reference proteome</keyword>
<dbReference type="Pfam" id="PF00440">
    <property type="entry name" value="TetR_N"/>
    <property type="match status" value="1"/>
</dbReference>
<dbReference type="RefSeq" id="WP_043841075.1">
    <property type="nucleotide sequence ID" value="NZ_AQQW01000001.1"/>
</dbReference>
<feature type="domain" description="HTH tetR-type" evidence="2">
    <location>
        <begin position="26"/>
        <end position="71"/>
    </location>
</feature>
<evidence type="ECO:0000313" key="3">
    <source>
        <dbReference type="EMBL" id="ETW14283.1"/>
    </source>
</evidence>
<dbReference type="eggNOG" id="COG1309">
    <property type="taxonomic scope" value="Bacteria"/>
</dbReference>
<protein>
    <submittedName>
        <fullName evidence="3">HTH-type transcriptional regulator betI</fullName>
    </submittedName>
</protein>
<dbReference type="InterPro" id="IPR001647">
    <property type="entry name" value="HTH_TetR"/>
</dbReference>
<comment type="caution">
    <text evidence="3">The sequence shown here is derived from an EMBL/GenBank/DDBJ whole genome shotgun (WGS) entry which is preliminary data.</text>
</comment>
<dbReference type="GO" id="GO:0003677">
    <property type="term" value="F:DNA binding"/>
    <property type="evidence" value="ECO:0007669"/>
    <property type="project" value="UniProtKB-KW"/>
</dbReference>
<proteinExistence type="predicted"/>
<sequence>MSTSGTDGPSGPSADSGWRGSRDVWLAAAKAAFLDGGLGAVRIQPLAAGLGLSRTSFYWFFRDRAAILDALLDLWDVQNTDALVAATEAYAETVSEAVLNVIALFIDEARFEPRFELAVRGWAHGSDAVMTRVNRADARRLDAIRAMFERFGIPSDEADVRARTVYLVQIGYISMQVRETREERLTRVPDYVKTFAGAAPTPAEMARFRAGLGL</sequence>
<keyword evidence="1" id="KW-0238">DNA-binding</keyword>
<gene>
    <name evidence="3" type="ORF">ATO8_00200</name>
</gene>
<dbReference type="Gene3D" id="1.10.357.10">
    <property type="entry name" value="Tetracycline Repressor, domain 2"/>
    <property type="match status" value="1"/>
</dbReference>
<dbReference type="PATRIC" id="fig|1317118.6.peg.41"/>
<organism evidence="3 4">
    <name type="scientific">Roseivivax marinus</name>
    <dbReference type="NCBI Taxonomy" id="1379903"/>
    <lineage>
        <taxon>Bacteria</taxon>
        <taxon>Pseudomonadati</taxon>
        <taxon>Pseudomonadota</taxon>
        <taxon>Alphaproteobacteria</taxon>
        <taxon>Rhodobacterales</taxon>
        <taxon>Roseobacteraceae</taxon>
        <taxon>Roseivivax</taxon>
    </lineage>
</organism>
<evidence type="ECO:0000256" key="1">
    <source>
        <dbReference type="ARBA" id="ARBA00023125"/>
    </source>
</evidence>